<gene>
    <name evidence="2" type="ORF">R7A2020_29240</name>
</gene>
<evidence type="ECO:0000256" key="1">
    <source>
        <dbReference type="SAM" id="MobiDB-lite"/>
    </source>
</evidence>
<sequence length="1551" mass="171083">MGVHGYDISMVNQRGSGPSTGLTEGVGPAAGKKDMNKLVPSTGGLIGINLDSETAGRRAIAGFLLQILRSIKLGLDMTLTLSPLADGTQMVLHLEPAEGSDHQVVGGASDIVEQVKMRASRRKWTSGEIASKVFPDLLKAVKLAADQQFRFVTNNAEGLAPLQAYIASRGKSSERQHRWGNARLTTIAFEQRLAEAAGLIKVNAELRHLLDRFEIEIIAADVTQDAIDKALTPLLRKDEVASDKRFQLLGQLMTLATDGAKLTPAELLTLINPQAHRLLAHIQSLPALLARHVDEDAQLIGYVPSQQARLALPKLVSNFAILSGESGQGKTWTLAQLAFDQIARGELAIVMRSPTKIEDVVNCISERIWQPAHPDRGTIAVVAKVLGDAFRDENGNWLTVYIDDVQDREFAQRLARSKWDEYGVRIVVSAQPRITNVIRSIREGVQIIEIGNFRSADLHRFLRHHDLAEALETMPDDVFELLLKPVHASIFVQLPKRASWAGVSEYELFSAYWEYASLRAREQSDHPTDKYALRSLAARLLTGKGYYPWRVTDLHAVNLDDHAVLRLEQVGLLRRPVPDRFLFAADRMLNWAIAESLADNIQEDELSAEQAEALFASIDGLQTKKKEPIGSRLGYVYFDALWLLARQSEPEFVADLIQEHVARLPEDTHSEDQWRNGYGSLGGAILSALEVLTLGTFDERDLGILRNVPHALAAVAASDPGPVGDLIARQVASPNEVAVDIGLRAACLVQAPAALTAIWDEHLKRALAYEQARLASDVDTRSQAIFAQQLSSEALHVAISANPGWLDPKLATETNEIAVSQLLWMLKDEKTVDSDLAAEIWERHRERIVALMPTPSAALIEAIGHFQEASLLPMLDAAPSSGEWTHARVLRSRARVAPHEAIRQIAEGTDSYGWGAANWWFDELAAVDPDGLAAAIRARAHAGDDPLTDTVLYYGFNPEAMDARTLDEVLDAFAEKLRVFSESNANTDAHEGRLHHPLNFLPRLSERWQFEALRRRSGTKLEKELVQFAAARRGRISMTRDNTGNECERILAMIGGSGYDDLVLAELSRPNVFGRQDGFIAARWTNDDRVAAALAKSPGDPENQTFDQVVRMEALAVHCCDEQLEAMVRAGTPIYVNAVGMRCSIDRDMSGLRTRIADLLASGDIESLDIAAALTGFLGGAEEAQPLVAIYLAPATKQQTRHRTLASFRALHFYTPELLPIARDMIAERIDDEAQFVATYLAEVGDDGARQAVIDWLSSQDLGSASASRRRYLTALVEHPSGKAAVVEYLQRSRANGHLVVDGGQLRLLAEAGDGWAQEQLVRASYRYSGFDRGNVIAAIDYLRKEEPDEAYFAAQRLLSRHAVAVAGDLMLEINPDRAGPELIERYRHAKPSLRLQLERRLRAHLGGNVLAALVTPLASALPAADRKTAAQLAAVVPPGEALPWLDRLARDSSPAVQQAARMALRQRRLETTAMAHRDLLLSSPKPLQWARLLTILELVDPFYLWARDDPANLSEVFDALPFEFLHEGRQLGKKQLKRREDAAAKADKDH</sequence>
<keyword evidence="3" id="KW-1185">Reference proteome</keyword>
<name>A0ABX6N0E7_9HYPH</name>
<proteinExistence type="predicted"/>
<dbReference type="EMBL" id="CP051772">
    <property type="protein sequence ID" value="QJF04684.1"/>
    <property type="molecule type" value="Genomic_DNA"/>
</dbReference>
<reference evidence="2 3" key="1">
    <citation type="submission" date="2020-04" db="EMBL/GenBank/DDBJ databases">
        <title>Mesorhizobium japonicum R7A epigenetic regulation of quorum sensing and ICE transfer.</title>
        <authorList>
            <person name="Ramsay J.P."/>
            <person name="Colombi E."/>
            <person name="Perry B.J."/>
            <person name="Staltari A."/>
        </authorList>
    </citation>
    <scope>NUCLEOTIDE SEQUENCE [LARGE SCALE GENOMIC DNA]</scope>
    <source>
        <strain evidence="2 3">R7A</strain>
    </source>
</reference>
<feature type="compositionally biased region" description="Polar residues" evidence="1">
    <location>
        <begin position="10"/>
        <end position="22"/>
    </location>
</feature>
<evidence type="ECO:0008006" key="4">
    <source>
        <dbReference type="Google" id="ProtNLM"/>
    </source>
</evidence>
<accession>A0ABX6N0E7</accession>
<dbReference type="RefSeq" id="WP_032925927.1">
    <property type="nucleotide sequence ID" value="NZ_CP033366.1"/>
</dbReference>
<evidence type="ECO:0000313" key="3">
    <source>
        <dbReference type="Proteomes" id="UP000500892"/>
    </source>
</evidence>
<dbReference type="GeneID" id="66686132"/>
<protein>
    <recommendedName>
        <fullName evidence="4">ATP-binding protein</fullName>
    </recommendedName>
</protein>
<evidence type="ECO:0000313" key="2">
    <source>
        <dbReference type="EMBL" id="QJF04684.1"/>
    </source>
</evidence>
<organism evidence="2 3">
    <name type="scientific">Mesorhizobium japonicum R7A</name>
    <dbReference type="NCBI Taxonomy" id="935547"/>
    <lineage>
        <taxon>Bacteria</taxon>
        <taxon>Pseudomonadati</taxon>
        <taxon>Pseudomonadota</taxon>
        <taxon>Alphaproteobacteria</taxon>
        <taxon>Hyphomicrobiales</taxon>
        <taxon>Phyllobacteriaceae</taxon>
        <taxon>Mesorhizobium</taxon>
    </lineage>
</organism>
<feature type="region of interest" description="Disordered" evidence="1">
    <location>
        <begin position="1"/>
        <end position="29"/>
    </location>
</feature>
<dbReference type="Proteomes" id="UP000500892">
    <property type="component" value="Chromosome"/>
</dbReference>